<evidence type="ECO:0000313" key="7">
    <source>
        <dbReference type="Proteomes" id="UP000440614"/>
    </source>
</evidence>
<dbReference type="EMBL" id="WCSY01000002">
    <property type="protein sequence ID" value="KAB4315452.1"/>
    <property type="molecule type" value="Genomic_DNA"/>
</dbReference>
<reference evidence="3" key="3">
    <citation type="submission" date="2022-10" db="EMBL/GenBank/DDBJ databases">
        <title>Human gut microbiome strain richness.</title>
        <authorList>
            <person name="Chen-Liaw A."/>
        </authorList>
    </citation>
    <scope>NUCLEOTIDE SEQUENCE</scope>
    <source>
        <strain evidence="3">1001283st1_A3_1001283B150304_161114</strain>
    </source>
</reference>
<proteinExistence type="predicted"/>
<dbReference type="EMBL" id="WCRY01000008">
    <property type="protein sequence ID" value="KAB4482939.1"/>
    <property type="molecule type" value="Genomic_DNA"/>
</dbReference>
<evidence type="ECO:0000313" key="5">
    <source>
        <dbReference type="Proteomes" id="UP000284785"/>
    </source>
</evidence>
<accession>A0A0P0FLY3</accession>
<reference evidence="4 5" key="1">
    <citation type="submission" date="2018-08" db="EMBL/GenBank/DDBJ databases">
        <title>A genome reference for cultivated species of the human gut microbiota.</title>
        <authorList>
            <person name="Zou Y."/>
            <person name="Xue W."/>
            <person name="Luo G."/>
        </authorList>
    </citation>
    <scope>NUCLEOTIDE SEQUENCE [LARGE SCALE GENOMIC DNA]</scope>
    <source>
        <strain evidence="4 5">AM30-26</strain>
    </source>
</reference>
<reference evidence="6 7" key="2">
    <citation type="journal article" date="2019" name="Nat. Med.">
        <title>A library of human gut bacterial isolates paired with longitudinal multiomics data enables mechanistic microbiome research.</title>
        <authorList>
            <person name="Poyet M."/>
            <person name="Groussin M."/>
            <person name="Gibbons S.M."/>
            <person name="Avila-Pacheco J."/>
            <person name="Jiang X."/>
            <person name="Kearney S.M."/>
            <person name="Perrotta A.R."/>
            <person name="Berdy B."/>
            <person name="Zhao S."/>
            <person name="Lieberman T.D."/>
            <person name="Swanson P.K."/>
            <person name="Smith M."/>
            <person name="Roesemann S."/>
            <person name="Alexander J.E."/>
            <person name="Rich S.A."/>
            <person name="Livny J."/>
            <person name="Vlamakis H."/>
            <person name="Clish C."/>
            <person name="Bullock K."/>
            <person name="Deik A."/>
            <person name="Scott J."/>
            <person name="Pierce K.A."/>
            <person name="Xavier R.J."/>
            <person name="Alm E.J."/>
        </authorList>
    </citation>
    <scope>NUCLEOTIDE SEQUENCE [LARGE SCALE GENOMIC DNA]</scope>
    <source>
        <strain evidence="2 6">BIOML-A162</strain>
        <strain evidence="1 7">BIOML-A188</strain>
    </source>
</reference>
<dbReference type="Proteomes" id="UP000440614">
    <property type="component" value="Unassembled WGS sequence"/>
</dbReference>
<evidence type="ECO:0000313" key="1">
    <source>
        <dbReference type="EMBL" id="KAB4315452.1"/>
    </source>
</evidence>
<dbReference type="RefSeq" id="WP_008767427.1">
    <property type="nucleotide sequence ID" value="NZ_BAABXH010000001.1"/>
</dbReference>
<sequence>MKRLIYILFLLIGFEQALFAQKIDTLRTERLELRLEPDLVGFIPCGKEWFQVQKDAWKLEIDKDVRNEKAWENYYLACKGIWDEDTLLWKKEQPRLLKKMKKYIPDTRVYYKVLDDEVMISDKDKREAIKEKIVYLRRDCERDYRDDMWYYQRHGQIDKVREIAREWFDSGLYSRSILTYYYNEFVGLKRNAILAGTGPEWAYSVLLQYGAGLFKDVEVVDLSELMNPEEESDFWKTKGIDVNTLPDRGKVKCPGAWYFAEKEQRPVYISQYSASRQDVVEMKDFLYSEGLVFRYSLKPYDNMAILRRNYEQVYLLDYLQSPIITDISRGEDSYVLSFLPLLQFYRTSGDKNQYLRLKKLLLDIVDRMDDGCFVNKSWVDAKTAEHLKLFNRIFDHVRDMEKKGLTSVIVRSFKEEHRKEYQQLIEMVEP</sequence>
<dbReference type="GeneID" id="60924368"/>
<dbReference type="EMBL" id="QSJP01000015">
    <property type="protein sequence ID" value="RHD86100.1"/>
    <property type="molecule type" value="Genomic_DNA"/>
</dbReference>
<dbReference type="Proteomes" id="UP001217776">
    <property type="component" value="Unassembled WGS sequence"/>
</dbReference>
<protein>
    <submittedName>
        <fullName evidence="1">Uncharacterized protein</fullName>
    </submittedName>
</protein>
<evidence type="ECO:0000313" key="2">
    <source>
        <dbReference type="EMBL" id="KAB4482939.1"/>
    </source>
</evidence>
<dbReference type="AlphaFoldDB" id="A0A0P0FLY3"/>
<evidence type="ECO:0000313" key="3">
    <source>
        <dbReference type="EMBL" id="MDC2237653.1"/>
    </source>
</evidence>
<comment type="caution">
    <text evidence="1">The sequence shown here is derived from an EMBL/GenBank/DDBJ whole genome shotgun (WGS) entry which is preliminary data.</text>
</comment>
<organism evidence="1 7">
    <name type="scientific">Bacteroides thetaiotaomicron</name>
    <dbReference type="NCBI Taxonomy" id="818"/>
    <lineage>
        <taxon>Bacteria</taxon>
        <taxon>Pseudomonadati</taxon>
        <taxon>Bacteroidota</taxon>
        <taxon>Bacteroidia</taxon>
        <taxon>Bacteroidales</taxon>
        <taxon>Bacteroidaceae</taxon>
        <taxon>Bacteroides</taxon>
    </lineage>
</organism>
<accession>C6IJE7</accession>
<gene>
    <name evidence="4" type="ORF">DW780_16490</name>
    <name evidence="2" type="ORF">GAN91_10030</name>
    <name evidence="1" type="ORF">GAO51_02320</name>
    <name evidence="3" type="ORF">PO127_18095</name>
</gene>
<evidence type="ECO:0000313" key="6">
    <source>
        <dbReference type="Proteomes" id="UP000436858"/>
    </source>
</evidence>
<dbReference type="Proteomes" id="UP000284785">
    <property type="component" value="Unassembled WGS sequence"/>
</dbReference>
<evidence type="ECO:0000313" key="4">
    <source>
        <dbReference type="EMBL" id="RHD86100.1"/>
    </source>
</evidence>
<dbReference type="Proteomes" id="UP000436858">
    <property type="component" value="Unassembled WGS sequence"/>
</dbReference>
<dbReference type="KEGG" id="btho:Btheta7330_05117"/>
<dbReference type="EMBL" id="JAQNVG010000033">
    <property type="protein sequence ID" value="MDC2237653.1"/>
    <property type="molecule type" value="Genomic_DNA"/>
</dbReference>
<name>A0A0P0FLY3_BACT4</name>